<organism evidence="1 2">
    <name type="scientific">Orlajensenia flava</name>
    <dbReference type="NCBI Taxonomy" id="2565934"/>
    <lineage>
        <taxon>Bacteria</taxon>
        <taxon>Bacillati</taxon>
        <taxon>Actinomycetota</taxon>
        <taxon>Actinomycetes</taxon>
        <taxon>Micrococcales</taxon>
        <taxon>Microbacteriaceae</taxon>
        <taxon>Orlajensenia</taxon>
    </lineage>
</organism>
<dbReference type="RefSeq" id="WP_136425171.1">
    <property type="nucleotide sequence ID" value="NZ_SSSN01000012.1"/>
</dbReference>
<dbReference type="OrthoDB" id="4979739at2"/>
<reference evidence="1 2" key="1">
    <citation type="submission" date="2019-04" db="EMBL/GenBank/DDBJ databases">
        <authorList>
            <person name="Jiang L."/>
        </authorList>
    </citation>
    <scope>NUCLEOTIDE SEQUENCE [LARGE SCALE GENOMIC DNA]</scope>
    <source>
        <strain evidence="1 2">YIM 131861</strain>
    </source>
</reference>
<comment type="caution">
    <text evidence="1">The sequence shown here is derived from an EMBL/GenBank/DDBJ whole genome shotgun (WGS) entry which is preliminary data.</text>
</comment>
<gene>
    <name evidence="1" type="ORF">E6C70_13980</name>
</gene>
<proteinExistence type="predicted"/>
<dbReference type="EMBL" id="SSSN01000012">
    <property type="protein sequence ID" value="THG31164.1"/>
    <property type="molecule type" value="Genomic_DNA"/>
</dbReference>
<evidence type="ECO:0000313" key="2">
    <source>
        <dbReference type="Proteomes" id="UP000307380"/>
    </source>
</evidence>
<dbReference type="Pfam" id="PF17957">
    <property type="entry name" value="Big_7"/>
    <property type="match status" value="1"/>
</dbReference>
<protein>
    <submittedName>
        <fullName evidence="1">Uncharacterized protein</fullName>
    </submittedName>
</protein>
<keyword evidence="2" id="KW-1185">Reference proteome</keyword>
<dbReference type="Proteomes" id="UP000307380">
    <property type="component" value="Unassembled WGS sequence"/>
</dbReference>
<dbReference type="AlphaFoldDB" id="A0A4S4FM34"/>
<dbReference type="Gene3D" id="2.60.120.200">
    <property type="match status" value="1"/>
</dbReference>
<sequence length="382" mass="41802">MAKIEIISPVTGARVSGVVTVSARITGYSSIGKVVIIIGVPEYGTLEATATSPGVYSVTWDTRKKFLDGSQTPSDSVFWIRARAVVDSVVIKSGYIGVGTANRRSGSGLPVGGWRSELGWAADYSGTIDQWRSGHGAVVGAAYAQLVDDPVLGKARRVLKVSVPDSARYDKEQPTSTTVRFQSSSRRNIVEGDEFCVGFAYMPSDDFPTVYPKDDPANPNGHDATGYIAIFQFYGPPYDQGSPLLLHANRWGPSDPLDEFVIRGNELNAGDPYPYLSLPYRRGRWTDVVLRIHVSQSLDRGWIETYVNQGTGTAVRQVPFVNGSMRLPRVLFRADSEAFRTDMQIYRVAGRIPVVTMWQTGHKIAKTVQEADPGSYRSGARP</sequence>
<evidence type="ECO:0000313" key="1">
    <source>
        <dbReference type="EMBL" id="THG31164.1"/>
    </source>
</evidence>
<name>A0A4S4FM34_9MICO</name>
<accession>A0A4S4FM34</accession>